<dbReference type="EMBL" id="FOVG01000001">
    <property type="protein sequence ID" value="SFN23333.1"/>
    <property type="molecule type" value="Genomic_DNA"/>
</dbReference>
<dbReference type="Gene3D" id="1.10.10.690">
    <property type="entry name" value="YidB-like"/>
    <property type="match status" value="1"/>
</dbReference>
<dbReference type="Pfam" id="PF20159">
    <property type="entry name" value="YidB"/>
    <property type="match status" value="1"/>
</dbReference>
<dbReference type="AlphaFoldDB" id="A0A1I4XCU7"/>
<dbReference type="OrthoDB" id="5957313at2"/>
<keyword evidence="2" id="KW-1185">Reference proteome</keyword>
<gene>
    <name evidence="1" type="ORF">SAMN05428971_0645</name>
</gene>
<sequence length="126" mass="13579">MSLLETVLAMCGLNNQTSQEVKGVLEWVEQQGGLHTIVGHLQSGEYSEVVNSWLGDEQNVALSSDLVQKMINSEAIEQLAARMGINTSDALNLLTKYLPQLVDKASTAGVVDKKADLAGLVSQLMH</sequence>
<dbReference type="RefSeq" id="WP_090959944.1">
    <property type="nucleotide sequence ID" value="NZ_FOVG01000001.1"/>
</dbReference>
<organism evidence="1 2">
    <name type="scientific">Candidatus Pantoea varia</name>
    <dbReference type="NCBI Taxonomy" id="1881036"/>
    <lineage>
        <taxon>Bacteria</taxon>
        <taxon>Pseudomonadati</taxon>
        <taxon>Pseudomonadota</taxon>
        <taxon>Gammaproteobacteria</taxon>
        <taxon>Enterobacterales</taxon>
        <taxon>Erwiniaceae</taxon>
        <taxon>Pantoea</taxon>
    </lineage>
</organism>
<dbReference type="Proteomes" id="UP000198968">
    <property type="component" value="Unassembled WGS sequence"/>
</dbReference>
<accession>A0A1I4XCU7</accession>
<dbReference type="InterPro" id="IPR045372">
    <property type="entry name" value="YidB"/>
</dbReference>
<proteinExistence type="predicted"/>
<evidence type="ECO:0000313" key="2">
    <source>
        <dbReference type="Proteomes" id="UP000198968"/>
    </source>
</evidence>
<evidence type="ECO:0000313" key="1">
    <source>
        <dbReference type="EMBL" id="SFN23333.1"/>
    </source>
</evidence>
<name>A0A1I4XCU7_9GAMM</name>
<reference evidence="2" key="1">
    <citation type="submission" date="2016-10" db="EMBL/GenBank/DDBJ databases">
        <authorList>
            <person name="Varghese N."/>
            <person name="Submissions S."/>
        </authorList>
    </citation>
    <scope>NUCLEOTIDE SEQUENCE [LARGE SCALE GENOMIC DNA]</scope>
    <source>
        <strain evidence="2">OV426</strain>
    </source>
</reference>
<protein>
    <submittedName>
        <fullName evidence="1">Uncharacterized conserved protein YidB, DUF937 family</fullName>
    </submittedName>
</protein>
<dbReference type="SUPFAM" id="SSF140804">
    <property type="entry name" value="YidB-like"/>
    <property type="match status" value="1"/>
</dbReference>
<dbReference type="InterPro" id="IPR027405">
    <property type="entry name" value="YidB-like"/>
</dbReference>